<protein>
    <submittedName>
        <fullName evidence="5">Uncharacterized protein</fullName>
    </submittedName>
</protein>
<dbReference type="Pfam" id="PF02238">
    <property type="entry name" value="COX7a"/>
    <property type="match status" value="1"/>
</dbReference>
<evidence type="ECO:0000256" key="1">
    <source>
        <dbReference type="ARBA" id="ARBA00004273"/>
    </source>
</evidence>
<name>A0ABP0UNN4_9BRYO</name>
<gene>
    <name evidence="5" type="ORF">CSSPTR1EN2_LOCUS18006</name>
</gene>
<evidence type="ECO:0000256" key="3">
    <source>
        <dbReference type="ARBA" id="ARBA00023128"/>
    </source>
</evidence>
<evidence type="ECO:0000313" key="6">
    <source>
        <dbReference type="Proteomes" id="UP001497512"/>
    </source>
</evidence>
<comment type="subcellular location">
    <subcellularLocation>
        <location evidence="1">Mitochondrion inner membrane</location>
    </subcellularLocation>
</comment>
<dbReference type="PANTHER" id="PTHR35308:SF1">
    <property type="entry name" value="CYTOCHROME C OXIDASE SUBUNIT 7"/>
    <property type="match status" value="1"/>
</dbReference>
<sequence length="90" mass="9732">MCSPLLGFYWFRNICGDLHQHEMAGEIGASNGVFSKQKQFQAIHKLTHLKGPYDRVSSVIIPGILLATCFTLVGRGVYHLATGTGVKAGA</sequence>
<reference evidence="5" key="1">
    <citation type="submission" date="2024-02" db="EMBL/GenBank/DDBJ databases">
        <authorList>
            <consortium name="ELIXIR-Norway"/>
            <consortium name="Elixir Norway"/>
        </authorList>
    </citation>
    <scope>NUCLEOTIDE SEQUENCE</scope>
</reference>
<keyword evidence="3" id="KW-0496">Mitochondrion</keyword>
<keyword evidence="4" id="KW-0472">Membrane</keyword>
<evidence type="ECO:0000256" key="2">
    <source>
        <dbReference type="ARBA" id="ARBA00022792"/>
    </source>
</evidence>
<proteinExistence type="predicted"/>
<evidence type="ECO:0000313" key="5">
    <source>
        <dbReference type="EMBL" id="CAK9225972.1"/>
    </source>
</evidence>
<dbReference type="EMBL" id="OZ019897">
    <property type="protein sequence ID" value="CAK9225972.1"/>
    <property type="molecule type" value="Genomic_DNA"/>
</dbReference>
<dbReference type="InterPro" id="IPR039297">
    <property type="entry name" value="COX7a"/>
</dbReference>
<organism evidence="5 6">
    <name type="scientific">Sphagnum troendelagicum</name>
    <dbReference type="NCBI Taxonomy" id="128251"/>
    <lineage>
        <taxon>Eukaryota</taxon>
        <taxon>Viridiplantae</taxon>
        <taxon>Streptophyta</taxon>
        <taxon>Embryophyta</taxon>
        <taxon>Bryophyta</taxon>
        <taxon>Sphagnophytina</taxon>
        <taxon>Sphagnopsida</taxon>
        <taxon>Sphagnales</taxon>
        <taxon>Sphagnaceae</taxon>
        <taxon>Sphagnum</taxon>
    </lineage>
</organism>
<dbReference type="PANTHER" id="PTHR35308">
    <property type="entry name" value="CYTOCHROME C OXIDASE SUBUNIT 7"/>
    <property type="match status" value="1"/>
</dbReference>
<evidence type="ECO:0000256" key="4">
    <source>
        <dbReference type="ARBA" id="ARBA00023136"/>
    </source>
</evidence>
<dbReference type="Proteomes" id="UP001497512">
    <property type="component" value="Chromosome 5"/>
</dbReference>
<keyword evidence="6" id="KW-1185">Reference proteome</keyword>
<accession>A0ABP0UNN4</accession>
<keyword evidence="2" id="KW-0999">Mitochondrion inner membrane</keyword>